<evidence type="ECO:0000256" key="3">
    <source>
        <dbReference type="ARBA" id="ARBA00022679"/>
    </source>
</evidence>
<dbReference type="EMBL" id="PTRA01000001">
    <property type="protein sequence ID" value="PQA58863.1"/>
    <property type="molecule type" value="Genomic_DNA"/>
</dbReference>
<evidence type="ECO:0000313" key="5">
    <source>
        <dbReference type="EMBL" id="PQA58863.1"/>
    </source>
</evidence>
<comment type="caution">
    <text evidence="5">The sequence shown here is derived from an EMBL/GenBank/DDBJ whole genome shotgun (WGS) entry which is preliminary data.</text>
</comment>
<sequence length="337" mass="38824">MDLLAIVILNYNGKSYLEKFLPTVLAYADGHAVYVADNASTDDSVVWLQTHFPEVRLIRNTKNYGFAGGYNEALRQISAQYYCLLNSDVEVTSGWLVAPLRLLQQHPQIAAVQPKIRDYNYREHFEHGGGVGGHLDFLGYPFTRGRLFETRERDQGQYDTDEPCFWACGACMFVRAAVYQELGGFDADFFAHMEEIDLCWRMQLAGHQVWATAGSTVYHVGGGTLDYLNPRKTFLNFRNSLAMLYKNRPARNLYGIIFLRLVLDGLAGVRYLLSGHFALCWAIVRAHFAFYGQGRSWYRKRRALDALRKQNKPIRLYEKSIIKAYFFQRIRKYSELS</sequence>
<reference evidence="6" key="1">
    <citation type="submission" date="2018-02" db="EMBL/GenBank/DDBJ databases">
        <title>Genome sequencing of Solimonas sp. HR-BB.</title>
        <authorList>
            <person name="Lee Y."/>
            <person name="Jeon C.O."/>
        </authorList>
    </citation>
    <scope>NUCLEOTIDE SEQUENCE [LARGE SCALE GENOMIC DNA]</scope>
    <source>
        <strain evidence="6">HR-U</strain>
    </source>
</reference>
<dbReference type="SUPFAM" id="SSF53448">
    <property type="entry name" value="Nucleotide-diphospho-sugar transferases"/>
    <property type="match status" value="1"/>
</dbReference>
<protein>
    <submittedName>
        <fullName evidence="5">dTDP-Rha--alpha-D-GlcNAc-pyrophosphate polyprenol alpha-3-L-rhamnosyltransferase</fullName>
    </submittedName>
</protein>
<gene>
    <name evidence="5" type="ORF">C5O19_04170</name>
</gene>
<dbReference type="AlphaFoldDB" id="A0A2S7IM92"/>
<dbReference type="PANTHER" id="PTHR43179:SF12">
    <property type="entry name" value="GALACTOFURANOSYLTRANSFERASE GLFT2"/>
    <property type="match status" value="1"/>
</dbReference>
<name>A0A2S7IM92_9BACT</name>
<accession>A0A2S7IM92</accession>
<dbReference type="Pfam" id="PF00535">
    <property type="entry name" value="Glycos_transf_2"/>
    <property type="match status" value="1"/>
</dbReference>
<keyword evidence="2" id="KW-0328">Glycosyltransferase</keyword>
<keyword evidence="6" id="KW-1185">Reference proteome</keyword>
<dbReference type="RefSeq" id="WP_104710032.1">
    <property type="nucleotide sequence ID" value="NZ_PTRA01000001.1"/>
</dbReference>
<dbReference type="Gene3D" id="3.90.550.10">
    <property type="entry name" value="Spore Coat Polysaccharide Biosynthesis Protein SpsA, Chain A"/>
    <property type="match status" value="1"/>
</dbReference>
<evidence type="ECO:0000313" key="6">
    <source>
        <dbReference type="Proteomes" id="UP000239590"/>
    </source>
</evidence>
<dbReference type="Proteomes" id="UP000239590">
    <property type="component" value="Unassembled WGS sequence"/>
</dbReference>
<comment type="similarity">
    <text evidence="1">Belongs to the glycosyltransferase 2 family.</text>
</comment>
<evidence type="ECO:0000256" key="2">
    <source>
        <dbReference type="ARBA" id="ARBA00022676"/>
    </source>
</evidence>
<dbReference type="OrthoDB" id="9771846at2"/>
<dbReference type="CDD" id="cd04186">
    <property type="entry name" value="GT_2_like_c"/>
    <property type="match status" value="1"/>
</dbReference>
<evidence type="ECO:0000256" key="1">
    <source>
        <dbReference type="ARBA" id="ARBA00006739"/>
    </source>
</evidence>
<dbReference type="InterPro" id="IPR029044">
    <property type="entry name" value="Nucleotide-diphossugar_trans"/>
</dbReference>
<feature type="domain" description="Glycosyltransferase 2-like" evidence="4">
    <location>
        <begin position="6"/>
        <end position="174"/>
    </location>
</feature>
<dbReference type="InterPro" id="IPR001173">
    <property type="entry name" value="Glyco_trans_2-like"/>
</dbReference>
<proteinExistence type="inferred from homology"/>
<dbReference type="PANTHER" id="PTHR43179">
    <property type="entry name" value="RHAMNOSYLTRANSFERASE WBBL"/>
    <property type="match status" value="1"/>
</dbReference>
<dbReference type="GO" id="GO:0016757">
    <property type="term" value="F:glycosyltransferase activity"/>
    <property type="evidence" value="ECO:0007669"/>
    <property type="project" value="UniProtKB-KW"/>
</dbReference>
<evidence type="ECO:0000259" key="4">
    <source>
        <dbReference type="Pfam" id="PF00535"/>
    </source>
</evidence>
<keyword evidence="3 5" id="KW-0808">Transferase</keyword>
<organism evidence="5 6">
    <name type="scientific">Siphonobacter curvatus</name>
    <dbReference type="NCBI Taxonomy" id="2094562"/>
    <lineage>
        <taxon>Bacteria</taxon>
        <taxon>Pseudomonadati</taxon>
        <taxon>Bacteroidota</taxon>
        <taxon>Cytophagia</taxon>
        <taxon>Cytophagales</taxon>
        <taxon>Cytophagaceae</taxon>
        <taxon>Siphonobacter</taxon>
    </lineage>
</organism>